<dbReference type="EMBL" id="JAJJMA010280518">
    <property type="protein sequence ID" value="MCL7046377.1"/>
    <property type="molecule type" value="Genomic_DNA"/>
</dbReference>
<dbReference type="GO" id="GO:0005634">
    <property type="term" value="C:nucleus"/>
    <property type="evidence" value="ECO:0007669"/>
    <property type="project" value="TreeGrafter"/>
</dbReference>
<dbReference type="CDD" id="cd02958">
    <property type="entry name" value="UAS"/>
    <property type="match status" value="2"/>
</dbReference>
<gene>
    <name evidence="3" type="ORF">MKW94_012750</name>
</gene>
<dbReference type="Gene3D" id="3.40.30.10">
    <property type="entry name" value="Glutaredoxin"/>
    <property type="match status" value="2"/>
</dbReference>
<dbReference type="PANTHER" id="PTHR23322:SF6">
    <property type="entry name" value="UBX DOMAIN-CONTAINING PROTEIN 7"/>
    <property type="match status" value="1"/>
</dbReference>
<feature type="region of interest" description="Disordered" evidence="1">
    <location>
        <begin position="254"/>
        <end position="273"/>
    </location>
</feature>
<dbReference type="PANTHER" id="PTHR23322">
    <property type="entry name" value="FAS-ASSOCIATED PROTEIN"/>
    <property type="match status" value="1"/>
</dbReference>
<dbReference type="GO" id="GO:0043161">
    <property type="term" value="P:proteasome-mediated ubiquitin-dependent protein catabolic process"/>
    <property type="evidence" value="ECO:0007669"/>
    <property type="project" value="TreeGrafter"/>
</dbReference>
<dbReference type="InterPro" id="IPR036249">
    <property type="entry name" value="Thioredoxin-like_sf"/>
</dbReference>
<evidence type="ECO:0000259" key="2">
    <source>
        <dbReference type="SMART" id="SM00594"/>
    </source>
</evidence>
<protein>
    <recommendedName>
        <fullName evidence="2">UAS domain-containing protein</fullName>
    </recommendedName>
</protein>
<evidence type="ECO:0000313" key="3">
    <source>
        <dbReference type="EMBL" id="MCL7046377.1"/>
    </source>
</evidence>
<feature type="domain" description="UAS" evidence="2">
    <location>
        <begin position="276"/>
        <end position="399"/>
    </location>
</feature>
<comment type="caution">
    <text evidence="3">The sequence shown here is derived from an EMBL/GenBank/DDBJ whole genome shotgun (WGS) entry which is preliminary data.</text>
</comment>
<dbReference type="GO" id="GO:0043130">
    <property type="term" value="F:ubiquitin binding"/>
    <property type="evidence" value="ECO:0007669"/>
    <property type="project" value="TreeGrafter"/>
</dbReference>
<accession>A0AA42AZX5</accession>
<feature type="domain" description="UAS" evidence="2">
    <location>
        <begin position="30"/>
        <end position="153"/>
    </location>
</feature>
<evidence type="ECO:0000313" key="4">
    <source>
        <dbReference type="Proteomes" id="UP001177140"/>
    </source>
</evidence>
<dbReference type="Proteomes" id="UP001177140">
    <property type="component" value="Unassembled WGS sequence"/>
</dbReference>
<evidence type="ECO:0000256" key="1">
    <source>
        <dbReference type="SAM" id="MobiDB-lite"/>
    </source>
</evidence>
<dbReference type="SUPFAM" id="SSF52833">
    <property type="entry name" value="Thioredoxin-like"/>
    <property type="match status" value="2"/>
</dbReference>
<feature type="region of interest" description="Disordered" evidence="1">
    <location>
        <begin position="155"/>
        <end position="185"/>
    </location>
</feature>
<dbReference type="AlphaFoldDB" id="A0AA42AZX5"/>
<dbReference type="Pfam" id="PF13899">
    <property type="entry name" value="Thioredoxin_7"/>
    <property type="match status" value="2"/>
</dbReference>
<reference evidence="3" key="1">
    <citation type="submission" date="2022-03" db="EMBL/GenBank/DDBJ databases">
        <title>A functionally conserved STORR gene fusion in Papaver species that diverged 16.8 million years ago.</title>
        <authorList>
            <person name="Catania T."/>
        </authorList>
    </citation>
    <scope>NUCLEOTIDE SEQUENCE</scope>
    <source>
        <strain evidence="3">S-191538</strain>
    </source>
</reference>
<name>A0AA42AZX5_PAPNU</name>
<dbReference type="InterPro" id="IPR006577">
    <property type="entry name" value="UAS"/>
</dbReference>
<keyword evidence="4" id="KW-1185">Reference proteome</keyword>
<organism evidence="3 4">
    <name type="scientific">Papaver nudicaule</name>
    <name type="common">Iceland poppy</name>
    <dbReference type="NCBI Taxonomy" id="74823"/>
    <lineage>
        <taxon>Eukaryota</taxon>
        <taxon>Viridiplantae</taxon>
        <taxon>Streptophyta</taxon>
        <taxon>Embryophyta</taxon>
        <taxon>Tracheophyta</taxon>
        <taxon>Spermatophyta</taxon>
        <taxon>Magnoliopsida</taxon>
        <taxon>Ranunculales</taxon>
        <taxon>Papaveraceae</taxon>
        <taxon>Papaveroideae</taxon>
        <taxon>Papaver</taxon>
    </lineage>
</organism>
<sequence length="463" mass="53311">MKSNSSNTAGVPAATPVKRVCQAGSNSSHKLGSIYRRPLNLVYKGSFHEAKQEAERQGKWMIVNLQSTQEFTSRLLNRDTWSNESLAEMISNYFIFWQGYDDIIEGQAVCNYYNLASLPVVFVLDPISGKKAQLWSGMIEARILLEELQPFIDEGPKSHHVERPGKQKSMQIINVDDDSDDDERDTLDNYYDPTIVKNFTPVRRDNLCNYNDPTTVKNFNQKMQHAGIWDSEKKSATQEKANSRDSLASIYRPMQHAGTRDSDKSATQAKANSRDNLASIYRPPFNLMYDGSFHETKQVAKRRDKWIIVNLQSRMEFDSHVLNRDTWSNEVVADIISVNFIFWQAYNDTFEGQKVCDYYNLVYFPVVLVVDPITEQKVQTWSGMIQAERLLEELIPFMDAGPKNHHVERPGKCQKQLHPIQMIWRHLSRSQLDEVHLTLAIPSLDGKEASCKRRNLYLFQNEG</sequence>
<proteinExistence type="predicted"/>
<feature type="compositionally biased region" description="Basic and acidic residues" evidence="1">
    <location>
        <begin position="155"/>
        <end position="165"/>
    </location>
</feature>
<feature type="compositionally biased region" description="Acidic residues" evidence="1">
    <location>
        <begin position="175"/>
        <end position="185"/>
    </location>
</feature>
<dbReference type="InterPro" id="IPR050730">
    <property type="entry name" value="UBX_domain-protein"/>
</dbReference>
<dbReference type="SMART" id="SM00594">
    <property type="entry name" value="UAS"/>
    <property type="match status" value="2"/>
</dbReference>